<dbReference type="GO" id="GO:0003824">
    <property type="term" value="F:catalytic activity"/>
    <property type="evidence" value="ECO:0007669"/>
    <property type="project" value="InterPro"/>
</dbReference>
<keyword evidence="2" id="KW-0614">Plasmid</keyword>
<dbReference type="GO" id="GO:0005975">
    <property type="term" value="P:carbohydrate metabolic process"/>
    <property type="evidence" value="ECO:0007669"/>
    <property type="project" value="InterPro"/>
</dbReference>
<dbReference type="Pfam" id="PF03632">
    <property type="entry name" value="Glyco_hydro_65m"/>
    <property type="match status" value="1"/>
</dbReference>
<reference evidence="2 3" key="1">
    <citation type="submission" date="2019-01" db="EMBL/GenBank/DDBJ databases">
        <authorList>
            <consortium name="Pathogen Informatics"/>
        </authorList>
    </citation>
    <scope>NUCLEOTIDE SEQUENCE [LARGE SCALE GENOMIC DNA]</scope>
    <source>
        <strain evidence="2 3">NCTC10146</strain>
        <plasmid evidence="3">9</plasmid>
    </source>
</reference>
<protein>
    <recommendedName>
        <fullName evidence="1">Glycoside hydrolase family 65 central catalytic domain-containing protein</fullName>
    </recommendedName>
</protein>
<dbReference type="Proteomes" id="UP000290495">
    <property type="component" value="Plasmid 9"/>
</dbReference>
<name>A0A449ARX8_9BACT</name>
<evidence type="ECO:0000313" key="2">
    <source>
        <dbReference type="EMBL" id="VEU69293.1"/>
    </source>
</evidence>
<accession>A0A449ARX8</accession>
<geneLocation type="plasmid" evidence="2 3">
    <name>9</name>
</geneLocation>
<proteinExistence type="predicted"/>
<dbReference type="InterPro" id="IPR005195">
    <property type="entry name" value="Glyco_hydro_65_M"/>
</dbReference>
<organism evidence="2 3">
    <name type="scientific">Mycoplasmopsis canis</name>
    <dbReference type="NCBI Taxonomy" id="29555"/>
    <lineage>
        <taxon>Bacteria</taxon>
        <taxon>Bacillati</taxon>
        <taxon>Mycoplasmatota</taxon>
        <taxon>Mycoplasmoidales</taxon>
        <taxon>Metamycoplasmataceae</taxon>
        <taxon>Mycoplasmopsis</taxon>
    </lineage>
</organism>
<dbReference type="InterPro" id="IPR012341">
    <property type="entry name" value="6hp_glycosidase-like_sf"/>
</dbReference>
<evidence type="ECO:0000259" key="1">
    <source>
        <dbReference type="Pfam" id="PF03632"/>
    </source>
</evidence>
<dbReference type="AlphaFoldDB" id="A0A449ARX8"/>
<dbReference type="Gene3D" id="1.50.10.10">
    <property type="match status" value="1"/>
</dbReference>
<feature type="domain" description="Glycoside hydrolase family 65 central catalytic" evidence="1">
    <location>
        <begin position="2"/>
        <end position="76"/>
    </location>
</feature>
<sequence length="87" mass="10111">MNQKIVRNLLTYRYKGIEGARAKAREVKERDEESNLQGAQFPWEMAWPTEGEVCAYWGQADVVTGQQVPIASRRQEKFTYQLTSLMQ</sequence>
<gene>
    <name evidence="2" type="ORF">NCTC10146_00786</name>
</gene>
<evidence type="ECO:0000313" key="3">
    <source>
        <dbReference type="Proteomes" id="UP000290495"/>
    </source>
</evidence>
<dbReference type="EMBL" id="LR215018">
    <property type="protein sequence ID" value="VEU69293.1"/>
    <property type="molecule type" value="Genomic_DNA"/>
</dbReference>